<dbReference type="EMBL" id="GEDC01025774">
    <property type="protein sequence ID" value="JAS11524.1"/>
    <property type="molecule type" value="Transcribed_RNA"/>
</dbReference>
<protein>
    <recommendedName>
        <fullName evidence="14">Sodium-coupled monocarboxylate transporter 1</fullName>
    </recommendedName>
</protein>
<dbReference type="InterPro" id="IPR001734">
    <property type="entry name" value="Na/solute_symporter"/>
</dbReference>
<feature type="transmembrane region" description="Helical" evidence="12">
    <location>
        <begin position="252"/>
        <end position="270"/>
    </location>
</feature>
<keyword evidence="5 12" id="KW-0812">Transmembrane</keyword>
<evidence type="ECO:0000256" key="2">
    <source>
        <dbReference type="ARBA" id="ARBA00006434"/>
    </source>
</evidence>
<evidence type="ECO:0000256" key="9">
    <source>
        <dbReference type="ARBA" id="ARBA00023136"/>
    </source>
</evidence>
<gene>
    <name evidence="13" type="ORF">g.4259</name>
</gene>
<dbReference type="PANTHER" id="PTHR42985">
    <property type="entry name" value="SODIUM-COUPLED MONOCARBOXYLATE TRANSPORTER"/>
    <property type="match status" value="1"/>
</dbReference>
<feature type="transmembrane region" description="Helical" evidence="12">
    <location>
        <begin position="421"/>
        <end position="446"/>
    </location>
</feature>
<dbReference type="CDD" id="cd11492">
    <property type="entry name" value="SLC5sbd_NIS-SMVT"/>
    <property type="match status" value="1"/>
</dbReference>
<evidence type="ECO:0000256" key="10">
    <source>
        <dbReference type="ARBA" id="ARBA00023201"/>
    </source>
</evidence>
<evidence type="ECO:0000256" key="11">
    <source>
        <dbReference type="RuleBase" id="RU362091"/>
    </source>
</evidence>
<feature type="transmembrane region" description="Helical" evidence="12">
    <location>
        <begin position="521"/>
        <end position="542"/>
    </location>
</feature>
<keyword evidence="7" id="KW-0915">Sodium</keyword>
<dbReference type="Gene3D" id="1.20.1730.10">
    <property type="entry name" value="Sodium/glucose cotransporter"/>
    <property type="match status" value="1"/>
</dbReference>
<feature type="transmembrane region" description="Helical" evidence="12">
    <location>
        <begin position="22"/>
        <end position="39"/>
    </location>
</feature>
<feature type="transmembrane region" description="Helical" evidence="12">
    <location>
        <begin position="453"/>
        <end position="476"/>
    </location>
</feature>
<feature type="transmembrane region" description="Helical" evidence="12">
    <location>
        <begin position="90"/>
        <end position="112"/>
    </location>
</feature>
<feature type="transmembrane region" description="Helical" evidence="12">
    <location>
        <begin position="195"/>
        <end position="216"/>
    </location>
</feature>
<keyword evidence="9 12" id="KW-0472">Membrane</keyword>
<proteinExistence type="inferred from homology"/>
<dbReference type="GO" id="GO:0015293">
    <property type="term" value="F:symporter activity"/>
    <property type="evidence" value="ECO:0007669"/>
    <property type="project" value="TreeGrafter"/>
</dbReference>
<dbReference type="GO" id="GO:0005886">
    <property type="term" value="C:plasma membrane"/>
    <property type="evidence" value="ECO:0007669"/>
    <property type="project" value="UniProtKB-SubCell"/>
</dbReference>
<dbReference type="GO" id="GO:0006814">
    <property type="term" value="P:sodium ion transport"/>
    <property type="evidence" value="ECO:0007669"/>
    <property type="project" value="UniProtKB-KW"/>
</dbReference>
<keyword evidence="6 12" id="KW-1133">Transmembrane helix</keyword>
<dbReference type="NCBIfam" id="TIGR00813">
    <property type="entry name" value="sss"/>
    <property type="match status" value="1"/>
</dbReference>
<evidence type="ECO:0008006" key="14">
    <source>
        <dbReference type="Google" id="ProtNLM"/>
    </source>
</evidence>
<keyword evidence="10" id="KW-0739">Sodium transport</keyword>
<organism evidence="13">
    <name type="scientific">Clastoptera arizonana</name>
    <name type="common">Arizona spittle bug</name>
    <dbReference type="NCBI Taxonomy" id="38151"/>
    <lineage>
        <taxon>Eukaryota</taxon>
        <taxon>Metazoa</taxon>
        <taxon>Ecdysozoa</taxon>
        <taxon>Arthropoda</taxon>
        <taxon>Hexapoda</taxon>
        <taxon>Insecta</taxon>
        <taxon>Pterygota</taxon>
        <taxon>Neoptera</taxon>
        <taxon>Paraneoptera</taxon>
        <taxon>Hemiptera</taxon>
        <taxon>Auchenorrhyncha</taxon>
        <taxon>Cercopoidea</taxon>
        <taxon>Clastopteridae</taxon>
        <taxon>Clastoptera</taxon>
    </lineage>
</organism>
<name>A0A1B6CDJ6_9HEMI</name>
<dbReference type="AlphaFoldDB" id="A0A1B6CDJ6"/>
<feature type="transmembrane region" description="Helical" evidence="12">
    <location>
        <begin position="395"/>
        <end position="415"/>
    </location>
</feature>
<dbReference type="InterPro" id="IPR038377">
    <property type="entry name" value="Na/Glc_symporter_sf"/>
</dbReference>
<feature type="transmembrane region" description="Helical" evidence="12">
    <location>
        <begin position="171"/>
        <end position="188"/>
    </location>
</feature>
<comment type="subcellular location">
    <subcellularLocation>
        <location evidence="1">Cell membrane</location>
        <topology evidence="1">Multi-pass membrane protein</topology>
    </subcellularLocation>
</comment>
<dbReference type="InterPro" id="IPR051163">
    <property type="entry name" value="Sodium:Solute_Symporter_SSF"/>
</dbReference>
<evidence type="ECO:0000256" key="4">
    <source>
        <dbReference type="ARBA" id="ARBA00022475"/>
    </source>
</evidence>
<keyword evidence="4" id="KW-1003">Cell membrane</keyword>
<dbReference type="PANTHER" id="PTHR42985:SF5">
    <property type="entry name" value="FI02094P-RELATED"/>
    <property type="match status" value="1"/>
</dbReference>
<keyword evidence="8" id="KW-0406">Ion transport</keyword>
<evidence type="ECO:0000256" key="5">
    <source>
        <dbReference type="ARBA" id="ARBA00022692"/>
    </source>
</evidence>
<feature type="transmembrane region" description="Helical" evidence="12">
    <location>
        <begin position="133"/>
        <end position="159"/>
    </location>
</feature>
<feature type="transmembrane region" description="Helical" evidence="12">
    <location>
        <begin position="60"/>
        <end position="78"/>
    </location>
</feature>
<evidence type="ECO:0000256" key="12">
    <source>
        <dbReference type="SAM" id="Phobius"/>
    </source>
</evidence>
<accession>A0A1B6CDJ6</accession>
<evidence type="ECO:0000256" key="6">
    <source>
        <dbReference type="ARBA" id="ARBA00022989"/>
    </source>
</evidence>
<sequence length="595" mass="65541">MEEFLTVDQLNTSLQRFSWPDYTVFFIMLLLSALIGVYFGFFKESKSSTDYLIGGRSMKVFPISLSLIASYISGISLLGTPTEIYLYGTQYVYCVGGLILMGLVMSKAYLPVFHDLKLTSSYEYLAMRFDNKVRLFGSLLFCISVLFLLQINWLSLVIYVPALAFNQVSGIDVHLITPLVCLVCIFYTSMGGLKAVVWTDVLQTFSMFGAIILVIVKGTLDVGGVAEVFKRNIESGRIEYPEWSLDPTLRHTIWNLVIGGCISFLQSNAVSQTMIQRYLALPTKQEATRAVWYFILGTLSLILLCSYSGLLIFAVYHTCDPLTTKLAKAKDQLLPLLVMDTLGSLPGLPGLFVAGVFSAALSSMSTGLNSMAAVTLEDFYKPFIKPQPTNRESTILMRFVVVVIGIVCVCLVYVVENLGAVLQLAISLSAITNGPSIGLFTMGIFLPFINSTGALYGGLLGLLSMACMIIGTQTVIARGHLTFPLKPVTTSGCNYAFNSTTPVVVIDSMAANVWSLFQVSYMWYTILGCIISILVASIVSIFTQEEKLEKLKLELFSPIIRKYLIQTDTGLICIKMKKTLVSFEIPVISISTTEE</sequence>
<feature type="transmembrane region" description="Helical" evidence="12">
    <location>
        <begin position="291"/>
        <end position="316"/>
    </location>
</feature>
<dbReference type="Pfam" id="PF00474">
    <property type="entry name" value="SSF"/>
    <property type="match status" value="1"/>
</dbReference>
<evidence type="ECO:0000256" key="1">
    <source>
        <dbReference type="ARBA" id="ARBA00004651"/>
    </source>
</evidence>
<evidence type="ECO:0000256" key="7">
    <source>
        <dbReference type="ARBA" id="ARBA00023053"/>
    </source>
</evidence>
<reference evidence="13" key="1">
    <citation type="submission" date="2015-12" db="EMBL/GenBank/DDBJ databases">
        <title>De novo transcriptome assembly of four potential Pierce s Disease insect vectors from Arizona vineyards.</title>
        <authorList>
            <person name="Tassone E.E."/>
        </authorList>
    </citation>
    <scope>NUCLEOTIDE SEQUENCE</scope>
</reference>
<dbReference type="PROSITE" id="PS50283">
    <property type="entry name" value="NA_SOLUT_SYMP_3"/>
    <property type="match status" value="1"/>
</dbReference>
<comment type="similarity">
    <text evidence="2 11">Belongs to the sodium:solute symporter (SSF) (TC 2.A.21) family.</text>
</comment>
<evidence type="ECO:0000256" key="8">
    <source>
        <dbReference type="ARBA" id="ARBA00023065"/>
    </source>
</evidence>
<evidence type="ECO:0000313" key="13">
    <source>
        <dbReference type="EMBL" id="JAS11524.1"/>
    </source>
</evidence>
<evidence type="ECO:0000256" key="3">
    <source>
        <dbReference type="ARBA" id="ARBA00022448"/>
    </source>
</evidence>
<keyword evidence="3" id="KW-0813">Transport</keyword>